<keyword evidence="2 4" id="KW-0547">Nucleotide-binding</keyword>
<dbReference type="GO" id="GO:0016874">
    <property type="term" value="F:ligase activity"/>
    <property type="evidence" value="ECO:0007669"/>
    <property type="project" value="UniProtKB-KW"/>
</dbReference>
<evidence type="ECO:0000256" key="3">
    <source>
        <dbReference type="ARBA" id="ARBA00022840"/>
    </source>
</evidence>
<dbReference type="SUPFAM" id="SSF56059">
    <property type="entry name" value="Glutathione synthetase ATP-binding domain-like"/>
    <property type="match status" value="1"/>
</dbReference>
<dbReference type="OrthoDB" id="6964321at2"/>
<feature type="region of interest" description="Disordered" evidence="5">
    <location>
        <begin position="409"/>
        <end position="444"/>
    </location>
</feature>
<evidence type="ECO:0000256" key="4">
    <source>
        <dbReference type="PROSITE-ProRule" id="PRU00409"/>
    </source>
</evidence>
<dbReference type="RefSeq" id="WP_091075714.1">
    <property type="nucleotide sequence ID" value="NZ_FMHT01000003.1"/>
</dbReference>
<accession>A0A1C6RCR7</accession>
<feature type="compositionally biased region" description="Pro residues" evidence="5">
    <location>
        <begin position="414"/>
        <end position="429"/>
    </location>
</feature>
<evidence type="ECO:0000259" key="6">
    <source>
        <dbReference type="PROSITE" id="PS50975"/>
    </source>
</evidence>
<dbReference type="STRING" id="145857.GA0070616_0585"/>
<dbReference type="AlphaFoldDB" id="A0A1C6RCR7"/>
<protein>
    <submittedName>
        <fullName evidence="7">Biotin carboxylase</fullName>
    </submittedName>
</protein>
<dbReference type="InterPro" id="IPR041472">
    <property type="entry name" value="BL00235/CARNS1_N"/>
</dbReference>
<dbReference type="GO" id="GO:0046872">
    <property type="term" value="F:metal ion binding"/>
    <property type="evidence" value="ECO:0007669"/>
    <property type="project" value="InterPro"/>
</dbReference>
<evidence type="ECO:0000313" key="7">
    <source>
        <dbReference type="EMBL" id="SCL14942.1"/>
    </source>
</evidence>
<dbReference type="PANTHER" id="PTHR43585">
    <property type="entry name" value="FUMIPYRROLE BIOSYNTHESIS PROTEIN C"/>
    <property type="match status" value="1"/>
</dbReference>
<name>A0A1C6RCR7_9ACTN</name>
<dbReference type="GO" id="GO:0005524">
    <property type="term" value="F:ATP binding"/>
    <property type="evidence" value="ECO:0007669"/>
    <property type="project" value="UniProtKB-UniRule"/>
</dbReference>
<dbReference type="EMBL" id="FMHT01000003">
    <property type="protein sequence ID" value="SCL14942.1"/>
    <property type="molecule type" value="Genomic_DNA"/>
</dbReference>
<sequence>MKIRQVLFVNLRRIEREGMESLLAARRLGYEVVLLGRSLPDFAAPLVTDFHQVDTYDTELALAAANELASKYDIAGVPSFTEIDVQLAAAIAAQLGLPGMSATAALRARNKFEMKNALRDLDGVLPEFRRVRTLAELRRAVDQIGFPAVIKPTGASGSKGVFELRRPEDVEPALEQLERIASPQFDAVFRQFGAEFIVEEYLDGTEFSVEGMVAAGQVHVVAVTDKITSVPYHLEVDHRMPAAMGAETLAGVTVTTGRIVTALGFDNCAFHLEAKWGPKGMRFIEVAARPAGDYIASHLIPLATGVDYFADLIRIAVGEAPVLQPDRALHAGLRFVLADGPGRFDGVDGVAAVAGDPGYPHLFFEHPPGTAIALPPENFGQQRVAAVVARHATRAGLDALLDAVPGKVTARMDAPPPRRSAPAPAPAPAPATLRTPTLDGMSNR</sequence>
<dbReference type="Proteomes" id="UP000199699">
    <property type="component" value="Unassembled WGS sequence"/>
</dbReference>
<keyword evidence="1" id="KW-0436">Ligase</keyword>
<dbReference type="Pfam" id="PF18130">
    <property type="entry name" value="ATPgrasp_N"/>
    <property type="match status" value="1"/>
</dbReference>
<evidence type="ECO:0000256" key="2">
    <source>
        <dbReference type="ARBA" id="ARBA00022741"/>
    </source>
</evidence>
<dbReference type="PANTHER" id="PTHR43585:SF2">
    <property type="entry name" value="ATP-GRASP ENZYME FSQD"/>
    <property type="match status" value="1"/>
</dbReference>
<evidence type="ECO:0000256" key="1">
    <source>
        <dbReference type="ARBA" id="ARBA00022598"/>
    </source>
</evidence>
<dbReference type="InterPro" id="IPR040570">
    <property type="entry name" value="LAL_C2"/>
</dbReference>
<dbReference type="Pfam" id="PF18603">
    <property type="entry name" value="LAL_C2"/>
    <property type="match status" value="1"/>
</dbReference>
<proteinExistence type="predicted"/>
<dbReference type="InterPro" id="IPR011761">
    <property type="entry name" value="ATP-grasp"/>
</dbReference>
<feature type="domain" description="ATP-grasp" evidence="6">
    <location>
        <begin position="115"/>
        <end position="317"/>
    </location>
</feature>
<dbReference type="InterPro" id="IPR052032">
    <property type="entry name" value="ATP-dep_AA_Ligase"/>
</dbReference>
<reference evidence="7 8" key="1">
    <citation type="submission" date="2016-06" db="EMBL/GenBank/DDBJ databases">
        <authorList>
            <person name="Kjaerup R.B."/>
            <person name="Dalgaard T.S."/>
            <person name="Juul-Madsen H.R."/>
        </authorList>
    </citation>
    <scope>NUCLEOTIDE SEQUENCE [LARGE SCALE GENOMIC DNA]</scope>
    <source>
        <strain evidence="7 8">DSM 43818</strain>
    </source>
</reference>
<dbReference type="Gene3D" id="3.30.470.20">
    <property type="entry name" value="ATP-grasp fold, B domain"/>
    <property type="match status" value="1"/>
</dbReference>
<dbReference type="PROSITE" id="PS50975">
    <property type="entry name" value="ATP_GRASP"/>
    <property type="match status" value="1"/>
</dbReference>
<gene>
    <name evidence="7" type="ORF">GA0070616_0585</name>
</gene>
<organism evidence="7 8">
    <name type="scientific">Micromonospora nigra</name>
    <dbReference type="NCBI Taxonomy" id="145857"/>
    <lineage>
        <taxon>Bacteria</taxon>
        <taxon>Bacillati</taxon>
        <taxon>Actinomycetota</taxon>
        <taxon>Actinomycetes</taxon>
        <taxon>Micromonosporales</taxon>
        <taxon>Micromonosporaceae</taxon>
        <taxon>Micromonospora</taxon>
    </lineage>
</organism>
<evidence type="ECO:0000313" key="8">
    <source>
        <dbReference type="Proteomes" id="UP000199699"/>
    </source>
</evidence>
<dbReference type="Pfam" id="PF13535">
    <property type="entry name" value="ATP-grasp_4"/>
    <property type="match status" value="1"/>
</dbReference>
<keyword evidence="3 4" id="KW-0067">ATP-binding</keyword>
<keyword evidence="8" id="KW-1185">Reference proteome</keyword>
<evidence type="ECO:0000256" key="5">
    <source>
        <dbReference type="SAM" id="MobiDB-lite"/>
    </source>
</evidence>
<dbReference type="Gene3D" id="3.40.50.20">
    <property type="match status" value="1"/>
</dbReference>